<accession>A0AAV5EDC2</accession>
<dbReference type="Pfam" id="PF13966">
    <property type="entry name" value="zf-RVT"/>
    <property type="match status" value="1"/>
</dbReference>
<reference evidence="2" key="1">
    <citation type="journal article" date="2018" name="DNA Res.">
        <title>Multiple hybrid de novo genome assembly of finger millet, an orphan allotetraploid crop.</title>
        <authorList>
            <person name="Hatakeyama M."/>
            <person name="Aluri S."/>
            <person name="Balachadran M.T."/>
            <person name="Sivarajan S.R."/>
            <person name="Patrignani A."/>
            <person name="Gruter S."/>
            <person name="Poveda L."/>
            <person name="Shimizu-Inatsugi R."/>
            <person name="Baeten J."/>
            <person name="Francoijs K.J."/>
            <person name="Nataraja K.N."/>
            <person name="Reddy Y.A.N."/>
            <person name="Phadnis S."/>
            <person name="Ravikumar R.L."/>
            <person name="Schlapbach R."/>
            <person name="Sreeman S.M."/>
            <person name="Shimizu K.K."/>
        </authorList>
    </citation>
    <scope>NUCLEOTIDE SEQUENCE</scope>
</reference>
<proteinExistence type="predicted"/>
<protein>
    <recommendedName>
        <fullName evidence="1">Reverse transcriptase zinc-binding domain-containing protein</fullName>
    </recommendedName>
</protein>
<reference evidence="2" key="2">
    <citation type="submission" date="2021-12" db="EMBL/GenBank/DDBJ databases">
        <title>Resequencing data analysis of finger millet.</title>
        <authorList>
            <person name="Hatakeyama M."/>
            <person name="Aluri S."/>
            <person name="Balachadran M.T."/>
            <person name="Sivarajan S.R."/>
            <person name="Poveda L."/>
            <person name="Shimizu-Inatsugi R."/>
            <person name="Schlapbach R."/>
            <person name="Sreeman S.M."/>
            <person name="Shimizu K.K."/>
        </authorList>
    </citation>
    <scope>NUCLEOTIDE SEQUENCE</scope>
</reference>
<dbReference type="EMBL" id="BQKI01000074">
    <property type="protein sequence ID" value="GJN20378.1"/>
    <property type="molecule type" value="Genomic_DNA"/>
</dbReference>
<comment type="caution">
    <text evidence="2">The sequence shown here is derived from an EMBL/GenBank/DDBJ whole genome shotgun (WGS) entry which is preliminary data.</text>
</comment>
<name>A0AAV5EDC2_ELECO</name>
<evidence type="ECO:0000313" key="3">
    <source>
        <dbReference type="Proteomes" id="UP001054889"/>
    </source>
</evidence>
<dbReference type="InterPro" id="IPR026960">
    <property type="entry name" value="RVT-Znf"/>
</dbReference>
<keyword evidence="3" id="KW-1185">Reference proteome</keyword>
<sequence length="144" mass="17266">MFEHWRLIWKTWAPNKCKIFLWLASRNRCWTADRLQRRGLEHPEKCVLCDQEEEIVQHILTSCLFARQFWNRILTSLGFNNLVPGHRDNIFSTRWLKSSKRVPKEKRKGYNTVIALGAWLLWKHRNTGVFENASPNLNILVKFF</sequence>
<gene>
    <name evidence="2" type="primary">gb07748</name>
    <name evidence="2" type="ORF">PR202_gb07748</name>
</gene>
<organism evidence="2 3">
    <name type="scientific">Eleusine coracana subsp. coracana</name>
    <dbReference type="NCBI Taxonomy" id="191504"/>
    <lineage>
        <taxon>Eukaryota</taxon>
        <taxon>Viridiplantae</taxon>
        <taxon>Streptophyta</taxon>
        <taxon>Embryophyta</taxon>
        <taxon>Tracheophyta</taxon>
        <taxon>Spermatophyta</taxon>
        <taxon>Magnoliopsida</taxon>
        <taxon>Liliopsida</taxon>
        <taxon>Poales</taxon>
        <taxon>Poaceae</taxon>
        <taxon>PACMAD clade</taxon>
        <taxon>Chloridoideae</taxon>
        <taxon>Cynodonteae</taxon>
        <taxon>Eleusininae</taxon>
        <taxon>Eleusine</taxon>
    </lineage>
</organism>
<dbReference type="Proteomes" id="UP001054889">
    <property type="component" value="Unassembled WGS sequence"/>
</dbReference>
<feature type="domain" description="Reverse transcriptase zinc-binding" evidence="1">
    <location>
        <begin position="3"/>
        <end position="70"/>
    </location>
</feature>
<evidence type="ECO:0000313" key="2">
    <source>
        <dbReference type="EMBL" id="GJN20378.1"/>
    </source>
</evidence>
<evidence type="ECO:0000259" key="1">
    <source>
        <dbReference type="Pfam" id="PF13966"/>
    </source>
</evidence>
<dbReference type="AlphaFoldDB" id="A0AAV5EDC2"/>